<sequence length="982" mass="108974">MADHATADLKYGHFGQAIYHSEETTWLFPRNPEPSSTLQPLGTSQIVFKSQRPQSRPDSTTTQKPSVQLNHQLAELLTRDPTLAPGAHLLAEPAIVSQEVQKTVVRYDPTLGHLLAFGRVPDHAIKRSMQIAAFPAVDYAHVLRLVQVQPQKHGWDRNKSIWIDVPRIYGESGIWEAPHPIRQVCFADADEDSNLARTLAVRTTLAVHILRVAARKHTSSWNTLTATPSRFHTDQLCTLSLDLFRGLAPAHMAFNHWYPSQFITVDQYGTWHVWDSSLKQIPSKYGKPTELCRGATNDQAVPAHETTASLLDDGWGRCMWAGNVQTIVTASRRSLAVYDIQGKPVRLQSPNLGLVGTPHWILDVMLSPLDPTIIFVLTSVSLFCVRVRCLDEFDPESYSTAGAELVLQCRHFRDPEDIGLSLSVLVEDPNVVVFIQSSLSPLATSYRFTSHESSPQFMTAADATQIVLPELPSAVTASPAALGFLLQNANYGESAHHEQPSGPGKHYRDSSVRFFVATAIASDMVVVQKLYYTLPTSLAESLLPIVTPPDWRGRLVHSRPRLQETGFVEQHVTNQETRNFQEDQDLDALSRVNTLKSTSDTWTMLYELSHARTTSAASQIEDFSRILERAEQTLESAEHNIHGYRLLSELCDKQILVPDIDQANAEFKDMIASRTEYRNIPEASETYLQLASIASKSALNLGVTTDMNPTSVYDNIIACWLTPLSQTVPGRVRLVKEQLARRIAAEICLASHVLRQPSVRPAEVETQMPETQATDDLFSSQLRSMQSSLPTPSPTATPSMTTATSLSSHPSTLVSGEFSRLQRYTSFASEKPTPGPLPKTLTNTLAHWSLGGDPGEYDWLSMQREQERRAEEEDEDLTPKERARLKRRAEKLLFKQRREAEKASAMTLANSQVPGIVSASQPAFATPSRSEAPNVPQSARAASQGTQLLASSQAQPNMFTSQVQPGRFGGKPAKKKRRVIGF</sequence>
<dbReference type="GO" id="GO:0042790">
    <property type="term" value="P:nucleolar large rRNA transcription by RNA polymerase I"/>
    <property type="evidence" value="ECO:0007669"/>
    <property type="project" value="TreeGrafter"/>
</dbReference>
<gene>
    <name evidence="6" type="ORF">AUEXF2481DRAFT_5876</name>
</gene>
<dbReference type="InterPro" id="IPR048536">
    <property type="entry name" value="Rrn6_K-rich"/>
</dbReference>
<dbReference type="PANTHER" id="PTHR28221:SF2">
    <property type="entry name" value="RNA POLYMERASE I-SPECIFIC TRANSCRIPTION INITIATION FACTOR RRN6"/>
    <property type="match status" value="1"/>
</dbReference>
<dbReference type="EMBL" id="KL584762">
    <property type="protein sequence ID" value="KEQ94386.1"/>
    <property type="molecule type" value="Genomic_DNA"/>
</dbReference>
<dbReference type="Pfam" id="PF20640">
    <property type="entry name" value="Rrn6_HB"/>
    <property type="match status" value="1"/>
</dbReference>
<evidence type="ECO:0000259" key="5">
    <source>
        <dbReference type="Pfam" id="PF20640"/>
    </source>
</evidence>
<evidence type="ECO:0000256" key="1">
    <source>
        <dbReference type="SAM" id="Coils"/>
    </source>
</evidence>
<feature type="region of interest" description="Disordered" evidence="2">
    <location>
        <begin position="783"/>
        <end position="812"/>
    </location>
</feature>
<evidence type="ECO:0008006" key="8">
    <source>
        <dbReference type="Google" id="ProtNLM"/>
    </source>
</evidence>
<feature type="compositionally biased region" description="Basic residues" evidence="2">
    <location>
        <begin position="972"/>
        <end position="982"/>
    </location>
</feature>
<dbReference type="RefSeq" id="XP_013342769.1">
    <property type="nucleotide sequence ID" value="XM_013487315.1"/>
</dbReference>
<feature type="region of interest" description="Disordered" evidence="2">
    <location>
        <begin position="922"/>
        <end position="982"/>
    </location>
</feature>
<keyword evidence="1" id="KW-0175">Coiled coil</keyword>
<name>A0A074Z600_AURSE</name>
<feature type="compositionally biased region" description="Low complexity" evidence="2">
    <location>
        <begin position="787"/>
        <end position="808"/>
    </location>
</feature>
<dbReference type="GO" id="GO:0001163">
    <property type="term" value="F:RNA polymerase I transcription regulatory region sequence-specific DNA binding"/>
    <property type="evidence" value="ECO:0007669"/>
    <property type="project" value="TreeGrafter"/>
</dbReference>
<reference evidence="6 7" key="1">
    <citation type="journal article" date="2014" name="BMC Genomics">
        <title>Genome sequencing of four Aureobasidium pullulans varieties: biotechnological potential, stress tolerance, and description of new species.</title>
        <authorList>
            <person name="Gostin Ar C."/>
            <person name="Ohm R.A."/>
            <person name="Kogej T."/>
            <person name="Sonjak S."/>
            <person name="Turk M."/>
            <person name="Zajc J."/>
            <person name="Zalar P."/>
            <person name="Grube M."/>
            <person name="Sun H."/>
            <person name="Han J."/>
            <person name="Sharma A."/>
            <person name="Chiniquy J."/>
            <person name="Ngan C.Y."/>
            <person name="Lipzen A."/>
            <person name="Barry K."/>
            <person name="Grigoriev I.V."/>
            <person name="Gunde-Cimerman N."/>
        </authorList>
    </citation>
    <scope>NUCLEOTIDE SEQUENCE [LARGE SCALE GENOMIC DNA]</scope>
    <source>
        <strain evidence="6 7">EXF-2481</strain>
    </source>
</reference>
<protein>
    <recommendedName>
        <fullName evidence="8">RNA polymerase I-specific transcription initiation factor RRN6-like protein</fullName>
    </recommendedName>
</protein>
<dbReference type="InterPro" id="IPR048535">
    <property type="entry name" value="RRN6_beta-prop"/>
</dbReference>
<evidence type="ECO:0000259" key="4">
    <source>
        <dbReference type="Pfam" id="PF20639"/>
    </source>
</evidence>
<dbReference type="InterPro" id="IPR048537">
    <property type="entry name" value="RRN6_HB"/>
</dbReference>
<feature type="domain" description="RRN6 helical bundle" evidence="5">
    <location>
        <begin position="588"/>
        <end position="751"/>
    </location>
</feature>
<dbReference type="GO" id="GO:0001179">
    <property type="term" value="F:RNA polymerase I general transcription initiation factor binding"/>
    <property type="evidence" value="ECO:0007669"/>
    <property type="project" value="TreeGrafter"/>
</dbReference>
<feature type="domain" description="RRN6 K-rich C-terminal" evidence="4">
    <location>
        <begin position="843"/>
        <end position="982"/>
    </location>
</feature>
<evidence type="ECO:0000256" key="2">
    <source>
        <dbReference type="SAM" id="MobiDB-lite"/>
    </source>
</evidence>
<dbReference type="InParanoid" id="A0A074Z600"/>
<proteinExistence type="predicted"/>
<dbReference type="AlphaFoldDB" id="A0A074Z600"/>
<dbReference type="Pfam" id="PF10214">
    <property type="entry name" value="Rrn6_beta-prop"/>
    <property type="match status" value="1"/>
</dbReference>
<dbReference type="PANTHER" id="PTHR28221">
    <property type="entry name" value="RNA POLYMERASE I-SPECIFIC TRANSCRIPTION INITIATION FACTOR RRN6"/>
    <property type="match status" value="1"/>
</dbReference>
<dbReference type="HOGENOM" id="CLU_005807_1_0_1"/>
<dbReference type="InterPro" id="IPR019350">
    <property type="entry name" value="RNA_pol_I-sp_TIF_RRN6-like"/>
</dbReference>
<accession>A0A074Z600</accession>
<feature type="coiled-coil region" evidence="1">
    <location>
        <begin position="620"/>
        <end position="647"/>
    </location>
</feature>
<feature type="domain" description="RRN6 beta-propeller" evidence="3">
    <location>
        <begin position="108"/>
        <end position="464"/>
    </location>
</feature>
<evidence type="ECO:0000313" key="7">
    <source>
        <dbReference type="Proteomes" id="UP000030641"/>
    </source>
</evidence>
<evidence type="ECO:0000313" key="6">
    <source>
        <dbReference type="EMBL" id="KEQ94386.1"/>
    </source>
</evidence>
<dbReference type="OrthoDB" id="4090074at2759"/>
<dbReference type="GeneID" id="25369252"/>
<dbReference type="OMA" id="DLPMTQV"/>
<evidence type="ECO:0000259" key="3">
    <source>
        <dbReference type="Pfam" id="PF10214"/>
    </source>
</evidence>
<organism evidence="6 7">
    <name type="scientific">Aureobasidium subglaciale (strain EXF-2481)</name>
    <name type="common">Aureobasidium pullulans var. subglaciale</name>
    <dbReference type="NCBI Taxonomy" id="1043005"/>
    <lineage>
        <taxon>Eukaryota</taxon>
        <taxon>Fungi</taxon>
        <taxon>Dikarya</taxon>
        <taxon>Ascomycota</taxon>
        <taxon>Pezizomycotina</taxon>
        <taxon>Dothideomycetes</taxon>
        <taxon>Dothideomycetidae</taxon>
        <taxon>Dothideales</taxon>
        <taxon>Saccotheciaceae</taxon>
        <taxon>Aureobasidium</taxon>
    </lineage>
</organism>
<dbReference type="Proteomes" id="UP000030641">
    <property type="component" value="Unassembled WGS sequence"/>
</dbReference>
<dbReference type="STRING" id="1043005.A0A074Z600"/>
<keyword evidence="7" id="KW-1185">Reference proteome</keyword>
<feature type="compositionally biased region" description="Polar residues" evidence="2">
    <location>
        <begin position="922"/>
        <end position="964"/>
    </location>
</feature>
<dbReference type="GO" id="GO:0070860">
    <property type="term" value="C:RNA polymerase I core factor complex"/>
    <property type="evidence" value="ECO:0007669"/>
    <property type="project" value="TreeGrafter"/>
</dbReference>
<dbReference type="Pfam" id="PF20639">
    <property type="entry name" value="Rrn6_K-rich"/>
    <property type="match status" value="1"/>
</dbReference>